<gene>
    <name evidence="15" type="ORF">GCM10007940_29170</name>
</gene>
<protein>
    <submittedName>
        <fullName evidence="15">TonB-dependent receptor</fullName>
    </submittedName>
</protein>
<dbReference type="RefSeq" id="WP_235293665.1">
    <property type="nucleotide sequence ID" value="NZ_BSOH01000020.1"/>
</dbReference>
<keyword evidence="2 10" id="KW-0813">Transport</keyword>
<sequence length="879" mass="96897">MKKFFTLTIFALFAFAMNAQTVTGVIVDQETAEPLIGAVVQQKGTSNGTITDIDGSFTLALREGNPVLLLTFLGFNDSEIDLTGKTGSIDLGNVELSSNAMGLEEVTITGTMDIVKDRRTPVAVSTISVAEIQANSGNVEFPELMKNTPSIYVAGQSGGYGDSEIFTRGFDQTNTAFLLNGQPINGMEDGKMYWSNWSGMTDVATAVQIQRGLGSSKLAISSVGGTINIIMKATDIAKGGNASILYGNDNYLKATASYSSGMINDKFGVSFLLTHWQGDGWAEGTKGAGQNYFISAGYKINNRNKINFLITGAPQYHDQNFNKRISDHYNDPANPDEFNIKFNNNYGTLDGEYLSMRRNYYHKPVANLNWDLKFDNQSSLSTVAYASWGNGGGTGPYGDTRIDGYNTADGHIDFDNVIAANAQVDGGIGLNNVNRQYLGTAIRGSRNNHAWYGLVSNYSKKLNQNLNFSIGADLRTYHGSHYRELVDLLGLNGFDESDKARFNNHIVSETFPANPWTAMYKNASLAESIDYRNDETISYAGAFSQFEYTNSRISAFLQGAISNQSHVRFELHNNTEAEEKSENVNNLGYNVKGGASYSINTNNTIFFNTGFYQRQPFHDNIYLNFSNFVNPVAVPEKVFGIEAGYKFANQNFALNLNAYRTSWKDRATTRTLNDGDELPNGFIIISEGFRNTLQNQLHSGVELDFSYKINKMASVRGYTSIGDWAYQGSLNSQYFDVNRELVYQTDGDDVDGVRVGGAAQTTFGLGLDVKPIKPLFVSLKYNYYNNLYSNIGVGTTSLLLPDFGLLDLGVRYNVDLANGQLLTLRGNIYNLLGTEYISRATSSVEASSVESENWNGVNKSNFVQFGKTRTWNVSLKYSF</sequence>
<feature type="domain" description="TonB-dependent receptor-like beta-barrel" evidence="13">
    <location>
        <begin position="327"/>
        <end position="831"/>
    </location>
</feature>
<evidence type="ECO:0000259" key="14">
    <source>
        <dbReference type="Pfam" id="PF07715"/>
    </source>
</evidence>
<comment type="similarity">
    <text evidence="10 11">Belongs to the TonB-dependent receptor family.</text>
</comment>
<dbReference type="Gene3D" id="2.40.170.20">
    <property type="entry name" value="TonB-dependent receptor, beta-barrel domain"/>
    <property type="match status" value="1"/>
</dbReference>
<keyword evidence="8 15" id="KW-0675">Receptor</keyword>
<name>A0AA37SPK3_9BACT</name>
<evidence type="ECO:0000313" key="15">
    <source>
        <dbReference type="EMBL" id="GLR18301.1"/>
    </source>
</evidence>
<dbReference type="InterPro" id="IPR012910">
    <property type="entry name" value="Plug_dom"/>
</dbReference>
<keyword evidence="6 11" id="KW-0798">TonB box</keyword>
<dbReference type="SUPFAM" id="SSF49464">
    <property type="entry name" value="Carboxypeptidase regulatory domain-like"/>
    <property type="match status" value="1"/>
</dbReference>
<evidence type="ECO:0000256" key="10">
    <source>
        <dbReference type="PROSITE-ProRule" id="PRU01360"/>
    </source>
</evidence>
<evidence type="ECO:0000256" key="5">
    <source>
        <dbReference type="ARBA" id="ARBA00022729"/>
    </source>
</evidence>
<evidence type="ECO:0000256" key="12">
    <source>
        <dbReference type="SAM" id="SignalP"/>
    </source>
</evidence>
<evidence type="ECO:0000256" key="7">
    <source>
        <dbReference type="ARBA" id="ARBA00023136"/>
    </source>
</evidence>
<dbReference type="InterPro" id="IPR008969">
    <property type="entry name" value="CarboxyPept-like_regulatory"/>
</dbReference>
<dbReference type="InterPro" id="IPR039426">
    <property type="entry name" value="TonB-dep_rcpt-like"/>
</dbReference>
<keyword evidence="4 10" id="KW-0812">Transmembrane</keyword>
<reference evidence="15" key="2">
    <citation type="submission" date="2023-01" db="EMBL/GenBank/DDBJ databases">
        <title>Draft genome sequence of Portibacter lacus strain NBRC 108769.</title>
        <authorList>
            <person name="Sun Q."/>
            <person name="Mori K."/>
        </authorList>
    </citation>
    <scope>NUCLEOTIDE SEQUENCE</scope>
    <source>
        <strain evidence="15">NBRC 108769</strain>
    </source>
</reference>
<evidence type="ECO:0000256" key="3">
    <source>
        <dbReference type="ARBA" id="ARBA00022452"/>
    </source>
</evidence>
<dbReference type="SUPFAM" id="SSF56935">
    <property type="entry name" value="Porins"/>
    <property type="match status" value="1"/>
</dbReference>
<dbReference type="Pfam" id="PF07715">
    <property type="entry name" value="Plug"/>
    <property type="match status" value="1"/>
</dbReference>
<keyword evidence="5 12" id="KW-0732">Signal</keyword>
<evidence type="ECO:0000256" key="6">
    <source>
        <dbReference type="ARBA" id="ARBA00023077"/>
    </source>
</evidence>
<dbReference type="Gene3D" id="2.60.40.1120">
    <property type="entry name" value="Carboxypeptidase-like, regulatory domain"/>
    <property type="match status" value="1"/>
</dbReference>
<accession>A0AA37SPK3</accession>
<dbReference type="InterPro" id="IPR036942">
    <property type="entry name" value="Beta-barrel_TonB_sf"/>
</dbReference>
<dbReference type="EMBL" id="BSOH01000020">
    <property type="protein sequence ID" value="GLR18301.1"/>
    <property type="molecule type" value="Genomic_DNA"/>
</dbReference>
<evidence type="ECO:0000256" key="1">
    <source>
        <dbReference type="ARBA" id="ARBA00004571"/>
    </source>
</evidence>
<evidence type="ECO:0000256" key="4">
    <source>
        <dbReference type="ARBA" id="ARBA00022692"/>
    </source>
</evidence>
<feature type="signal peptide" evidence="12">
    <location>
        <begin position="1"/>
        <end position="19"/>
    </location>
</feature>
<evidence type="ECO:0000256" key="9">
    <source>
        <dbReference type="ARBA" id="ARBA00023237"/>
    </source>
</evidence>
<dbReference type="GO" id="GO:0015344">
    <property type="term" value="F:siderophore uptake transmembrane transporter activity"/>
    <property type="evidence" value="ECO:0007669"/>
    <property type="project" value="TreeGrafter"/>
</dbReference>
<evidence type="ECO:0000256" key="11">
    <source>
        <dbReference type="RuleBase" id="RU003357"/>
    </source>
</evidence>
<dbReference type="GO" id="GO:0009279">
    <property type="term" value="C:cell outer membrane"/>
    <property type="evidence" value="ECO:0007669"/>
    <property type="project" value="UniProtKB-SubCell"/>
</dbReference>
<dbReference type="GO" id="GO:0044718">
    <property type="term" value="P:siderophore transmembrane transport"/>
    <property type="evidence" value="ECO:0007669"/>
    <property type="project" value="TreeGrafter"/>
</dbReference>
<proteinExistence type="inferred from homology"/>
<feature type="domain" description="TonB-dependent receptor plug" evidence="14">
    <location>
        <begin position="117"/>
        <end position="226"/>
    </location>
</feature>
<keyword evidence="16" id="KW-1185">Reference proteome</keyword>
<dbReference type="Gene3D" id="2.170.130.10">
    <property type="entry name" value="TonB-dependent receptor, plug domain"/>
    <property type="match status" value="1"/>
</dbReference>
<dbReference type="Proteomes" id="UP001156666">
    <property type="component" value="Unassembled WGS sequence"/>
</dbReference>
<evidence type="ECO:0000256" key="2">
    <source>
        <dbReference type="ARBA" id="ARBA00022448"/>
    </source>
</evidence>
<dbReference type="PROSITE" id="PS52016">
    <property type="entry name" value="TONB_DEPENDENT_REC_3"/>
    <property type="match status" value="1"/>
</dbReference>
<dbReference type="Pfam" id="PF13715">
    <property type="entry name" value="CarbopepD_reg_2"/>
    <property type="match status" value="1"/>
</dbReference>
<keyword evidence="7 10" id="KW-0472">Membrane</keyword>
<reference evidence="15" key="1">
    <citation type="journal article" date="2014" name="Int. J. Syst. Evol. Microbiol.">
        <title>Complete genome sequence of Corynebacterium casei LMG S-19264T (=DSM 44701T), isolated from a smear-ripened cheese.</title>
        <authorList>
            <consortium name="US DOE Joint Genome Institute (JGI-PGF)"/>
            <person name="Walter F."/>
            <person name="Albersmeier A."/>
            <person name="Kalinowski J."/>
            <person name="Ruckert C."/>
        </authorList>
    </citation>
    <scope>NUCLEOTIDE SEQUENCE</scope>
    <source>
        <strain evidence="15">NBRC 108769</strain>
    </source>
</reference>
<evidence type="ECO:0000259" key="13">
    <source>
        <dbReference type="Pfam" id="PF00593"/>
    </source>
</evidence>
<dbReference type="PANTHER" id="PTHR30069">
    <property type="entry name" value="TONB-DEPENDENT OUTER MEMBRANE RECEPTOR"/>
    <property type="match status" value="1"/>
</dbReference>
<comment type="subcellular location">
    <subcellularLocation>
        <location evidence="1 10">Cell outer membrane</location>
        <topology evidence="1 10">Multi-pass membrane protein</topology>
    </subcellularLocation>
</comment>
<evidence type="ECO:0000256" key="8">
    <source>
        <dbReference type="ARBA" id="ARBA00023170"/>
    </source>
</evidence>
<comment type="caution">
    <text evidence="15">The sequence shown here is derived from an EMBL/GenBank/DDBJ whole genome shotgun (WGS) entry which is preliminary data.</text>
</comment>
<dbReference type="Pfam" id="PF00593">
    <property type="entry name" value="TonB_dep_Rec_b-barrel"/>
    <property type="match status" value="1"/>
</dbReference>
<dbReference type="InterPro" id="IPR037066">
    <property type="entry name" value="Plug_dom_sf"/>
</dbReference>
<evidence type="ECO:0000313" key="16">
    <source>
        <dbReference type="Proteomes" id="UP001156666"/>
    </source>
</evidence>
<keyword evidence="3 10" id="KW-1134">Transmembrane beta strand</keyword>
<organism evidence="15 16">
    <name type="scientific">Portibacter lacus</name>
    <dbReference type="NCBI Taxonomy" id="1099794"/>
    <lineage>
        <taxon>Bacteria</taxon>
        <taxon>Pseudomonadati</taxon>
        <taxon>Bacteroidota</taxon>
        <taxon>Saprospiria</taxon>
        <taxon>Saprospirales</taxon>
        <taxon>Haliscomenobacteraceae</taxon>
        <taxon>Portibacter</taxon>
    </lineage>
</organism>
<dbReference type="AlphaFoldDB" id="A0AA37SPK3"/>
<keyword evidence="9 10" id="KW-0998">Cell outer membrane</keyword>
<dbReference type="InterPro" id="IPR000531">
    <property type="entry name" value="Beta-barrel_TonB"/>
</dbReference>
<dbReference type="PANTHER" id="PTHR30069:SF29">
    <property type="entry name" value="HEMOGLOBIN AND HEMOGLOBIN-HAPTOGLOBIN-BINDING PROTEIN 1-RELATED"/>
    <property type="match status" value="1"/>
</dbReference>
<feature type="chain" id="PRO_5041450372" evidence="12">
    <location>
        <begin position="20"/>
        <end position="879"/>
    </location>
</feature>